<feature type="transmembrane region" description="Helical" evidence="8">
    <location>
        <begin position="49"/>
        <end position="68"/>
    </location>
</feature>
<comment type="caution">
    <text evidence="9">The sequence shown here is derived from an EMBL/GenBank/DDBJ whole genome shotgun (WGS) entry which is preliminary data.</text>
</comment>
<dbReference type="PRINTS" id="PR00465">
    <property type="entry name" value="EP450IV"/>
</dbReference>
<evidence type="ECO:0000256" key="1">
    <source>
        <dbReference type="ARBA" id="ARBA00001971"/>
    </source>
</evidence>
<accession>A0A8H6PC99</accession>
<dbReference type="AlphaFoldDB" id="A0A8H6PC99"/>
<feature type="binding site" description="axial binding residue" evidence="7">
    <location>
        <position position="483"/>
    </location>
    <ligand>
        <name>heme</name>
        <dbReference type="ChEBI" id="CHEBI:30413"/>
    </ligand>
    <ligandPart>
        <name>Fe</name>
        <dbReference type="ChEBI" id="CHEBI:18248"/>
    </ligandPart>
</feature>
<keyword evidence="8" id="KW-1133">Transmembrane helix</keyword>
<dbReference type="Proteomes" id="UP000662466">
    <property type="component" value="Unassembled WGS sequence"/>
</dbReference>
<evidence type="ECO:0000256" key="7">
    <source>
        <dbReference type="PIRSR" id="PIRSR602403-1"/>
    </source>
</evidence>
<dbReference type="InterPro" id="IPR036396">
    <property type="entry name" value="Cyt_P450_sf"/>
</dbReference>
<evidence type="ECO:0000313" key="11">
    <source>
        <dbReference type="Proteomes" id="UP000630445"/>
    </source>
</evidence>
<dbReference type="EMBL" id="JACBAD010001966">
    <property type="protein sequence ID" value="KAF7125783.1"/>
    <property type="molecule type" value="Genomic_DNA"/>
</dbReference>
<dbReference type="EMBL" id="JACBAF010002211">
    <property type="protein sequence ID" value="KAF7163383.1"/>
    <property type="molecule type" value="Genomic_DNA"/>
</dbReference>
<proteinExistence type="inferred from homology"/>
<keyword evidence="8" id="KW-0812">Transmembrane</keyword>
<evidence type="ECO:0000313" key="10">
    <source>
        <dbReference type="EMBL" id="KAF7163383.1"/>
    </source>
</evidence>
<comment type="similarity">
    <text evidence="2">Belongs to the cytochrome P450 family.</text>
</comment>
<dbReference type="SUPFAM" id="SSF48264">
    <property type="entry name" value="Cytochrome P450"/>
    <property type="match status" value="1"/>
</dbReference>
<name>A0A8H6PC99_9EURO</name>
<dbReference type="Proteomes" id="UP000630445">
    <property type="component" value="Unassembled WGS sequence"/>
</dbReference>
<keyword evidence="11" id="KW-1185">Reference proteome</keyword>
<dbReference type="GO" id="GO:0019748">
    <property type="term" value="P:secondary metabolic process"/>
    <property type="evidence" value="ECO:0007669"/>
    <property type="project" value="UniProtKB-ARBA"/>
</dbReference>
<reference evidence="9" key="1">
    <citation type="submission" date="2020-06" db="EMBL/GenBank/DDBJ databases">
        <title>Draft genome sequences of strains closely related to Aspergillus parafelis and Aspergillus hiratsukae.</title>
        <authorList>
            <person name="Dos Santos R.A.C."/>
            <person name="Rivero-Menendez O."/>
            <person name="Steenwyk J.L."/>
            <person name="Mead M.E."/>
            <person name="Goldman G.H."/>
            <person name="Alastruey-Izquierdo A."/>
            <person name="Rokas A."/>
        </authorList>
    </citation>
    <scope>NUCLEOTIDE SEQUENCE</scope>
    <source>
        <strain evidence="9">CNM-CM5793</strain>
        <strain evidence="10">CNM-CM6106</strain>
    </source>
</reference>
<evidence type="ECO:0000256" key="6">
    <source>
        <dbReference type="ARBA" id="ARBA00023033"/>
    </source>
</evidence>
<keyword evidence="3 7" id="KW-0479">Metal-binding</keyword>
<evidence type="ECO:0000256" key="8">
    <source>
        <dbReference type="SAM" id="Phobius"/>
    </source>
</evidence>
<dbReference type="PANTHER" id="PTHR46206:SF6">
    <property type="entry name" value="CYTOCHROME P450 MONOOXYGENASE AN1598-RELATED"/>
    <property type="match status" value="1"/>
</dbReference>
<dbReference type="GO" id="GO:0004497">
    <property type="term" value="F:monooxygenase activity"/>
    <property type="evidence" value="ECO:0007669"/>
    <property type="project" value="UniProtKB-KW"/>
</dbReference>
<dbReference type="GO" id="GO:0016705">
    <property type="term" value="F:oxidoreductase activity, acting on paired donors, with incorporation or reduction of molecular oxygen"/>
    <property type="evidence" value="ECO:0007669"/>
    <property type="project" value="InterPro"/>
</dbReference>
<sequence length="541" mass="61147">MALIDFKLDFDILEQISIIRQTLAPLRLTRWQMFQLLVASIFRDLSRSAIVLLGCGILAIVYLAWRTWMSPSEIDRLGLPVLGGSRQHRRDFKQIVEEGKMKYPDSPYIVKTQGVPYVVFPSSMFDEIKRLPEHIASAQDFFMKTYFGQYTLAGSESPALLKTISVDLARSIPIKVVSRQEDARVAANVAFGECTGWEEIDLFSAVTKMIAMTNACSFVGRELGRNDHWVKLVSKFPFQVMVGTFMISAVPHFAQPLLASLIYLPAIVTKWRMRWALSPVVKQDMQVFRCTDNKKALLNVSEDGKVPFTAALMTRYRPEEATLSQILDDYITASFESTPSSAGALYLILMELASRPELVETLRQELREVMVDGKLPKTHLAELRKMDSVMRESARANPFSLLGLYRLLRAPTQLSIGPKLPPGTLICVDVHHIHTSEQLWDKPEQFDGLRYHEIRKQPGMENKYQFVSTGADSPGWGDGTMACPGRMFANSTIKVILAHLLMTYDFKWADDQKRPVKTSLPNGSWNPGMGAKLLFKLRESI</sequence>
<keyword evidence="5 7" id="KW-0408">Iron</keyword>
<keyword evidence="7" id="KW-0349">Heme</keyword>
<dbReference type="InterPro" id="IPR001128">
    <property type="entry name" value="Cyt_P450"/>
</dbReference>
<dbReference type="InterPro" id="IPR002403">
    <property type="entry name" value="Cyt_P450_E_grp-IV"/>
</dbReference>
<dbReference type="GO" id="GO:0005506">
    <property type="term" value="F:iron ion binding"/>
    <property type="evidence" value="ECO:0007669"/>
    <property type="project" value="InterPro"/>
</dbReference>
<evidence type="ECO:0000256" key="5">
    <source>
        <dbReference type="ARBA" id="ARBA00023004"/>
    </source>
</evidence>
<evidence type="ECO:0000313" key="9">
    <source>
        <dbReference type="EMBL" id="KAF7125783.1"/>
    </source>
</evidence>
<organism evidence="9 11">
    <name type="scientific">Aspergillus hiratsukae</name>
    <dbReference type="NCBI Taxonomy" id="1194566"/>
    <lineage>
        <taxon>Eukaryota</taxon>
        <taxon>Fungi</taxon>
        <taxon>Dikarya</taxon>
        <taxon>Ascomycota</taxon>
        <taxon>Pezizomycotina</taxon>
        <taxon>Eurotiomycetes</taxon>
        <taxon>Eurotiomycetidae</taxon>
        <taxon>Eurotiales</taxon>
        <taxon>Aspergillaceae</taxon>
        <taxon>Aspergillus</taxon>
        <taxon>Aspergillus subgen. Fumigati</taxon>
    </lineage>
</organism>
<protein>
    <submittedName>
        <fullName evidence="9">Uncharacterized protein</fullName>
    </submittedName>
</protein>
<dbReference type="GO" id="GO:0020037">
    <property type="term" value="F:heme binding"/>
    <property type="evidence" value="ECO:0007669"/>
    <property type="project" value="InterPro"/>
</dbReference>
<dbReference type="Pfam" id="PF00067">
    <property type="entry name" value="p450"/>
    <property type="match status" value="1"/>
</dbReference>
<dbReference type="PANTHER" id="PTHR46206">
    <property type="entry name" value="CYTOCHROME P450"/>
    <property type="match status" value="1"/>
</dbReference>
<evidence type="ECO:0000256" key="4">
    <source>
        <dbReference type="ARBA" id="ARBA00023002"/>
    </source>
</evidence>
<evidence type="ECO:0000256" key="2">
    <source>
        <dbReference type="ARBA" id="ARBA00010617"/>
    </source>
</evidence>
<keyword evidence="6" id="KW-0503">Monooxygenase</keyword>
<gene>
    <name evidence="9" type="ORF">CNMCM5793_002076</name>
    <name evidence="10" type="ORF">CNMCM6106_000333</name>
</gene>
<dbReference type="CDD" id="cd11041">
    <property type="entry name" value="CYP503A1-like"/>
    <property type="match status" value="1"/>
</dbReference>
<keyword evidence="8" id="KW-0472">Membrane</keyword>
<evidence type="ECO:0000256" key="3">
    <source>
        <dbReference type="ARBA" id="ARBA00022723"/>
    </source>
</evidence>
<keyword evidence="4" id="KW-0560">Oxidoreductase</keyword>
<comment type="cofactor">
    <cofactor evidence="1 7">
        <name>heme</name>
        <dbReference type="ChEBI" id="CHEBI:30413"/>
    </cofactor>
</comment>
<dbReference type="OrthoDB" id="1844152at2759"/>
<dbReference type="Gene3D" id="1.10.630.10">
    <property type="entry name" value="Cytochrome P450"/>
    <property type="match status" value="1"/>
</dbReference>